<gene>
    <name evidence="1" type="ORF">SAMN04487995_5929</name>
</gene>
<evidence type="ECO:0000313" key="2">
    <source>
        <dbReference type="Proteomes" id="UP000199532"/>
    </source>
</evidence>
<dbReference type="RefSeq" id="WP_143072170.1">
    <property type="nucleotide sequence ID" value="NZ_FNXY01000011.1"/>
</dbReference>
<proteinExistence type="predicted"/>
<dbReference type="Proteomes" id="UP000199532">
    <property type="component" value="Unassembled WGS sequence"/>
</dbReference>
<dbReference type="STRING" id="408657.SAMN04487995_5929"/>
<dbReference type="EMBL" id="FNXY01000011">
    <property type="protein sequence ID" value="SEJ68838.1"/>
    <property type="molecule type" value="Genomic_DNA"/>
</dbReference>
<evidence type="ECO:0000313" key="1">
    <source>
        <dbReference type="EMBL" id="SEJ68838.1"/>
    </source>
</evidence>
<accession>A0A1H7AU68</accession>
<name>A0A1H7AU68_9BACT</name>
<evidence type="ECO:0008006" key="3">
    <source>
        <dbReference type="Google" id="ProtNLM"/>
    </source>
</evidence>
<reference evidence="1 2" key="1">
    <citation type="submission" date="2016-10" db="EMBL/GenBank/DDBJ databases">
        <authorList>
            <person name="de Groot N.N."/>
        </authorList>
    </citation>
    <scope>NUCLEOTIDE SEQUENCE [LARGE SCALE GENOMIC DNA]</scope>
    <source>
        <strain evidence="1 2">DSM 19938</strain>
    </source>
</reference>
<dbReference type="OrthoDB" id="949380at2"/>
<dbReference type="AlphaFoldDB" id="A0A1H7AU68"/>
<organism evidence="1 2">
    <name type="scientific">Dyadobacter koreensis</name>
    <dbReference type="NCBI Taxonomy" id="408657"/>
    <lineage>
        <taxon>Bacteria</taxon>
        <taxon>Pseudomonadati</taxon>
        <taxon>Bacteroidota</taxon>
        <taxon>Cytophagia</taxon>
        <taxon>Cytophagales</taxon>
        <taxon>Spirosomataceae</taxon>
        <taxon>Dyadobacter</taxon>
    </lineage>
</organism>
<dbReference type="PROSITE" id="PS51257">
    <property type="entry name" value="PROKAR_LIPOPROTEIN"/>
    <property type="match status" value="1"/>
</dbReference>
<sequence>MELRKIIFSALLVSLLMVSCHQESIDEKEIQPEGKLLPSTIDYNEHFGTLSHLIYRANFKYNASNQLESVTDSLLTSAVPASGKALPWVNFYYQDDRLTEIVLRSNDTHGKYYDPKTDPKSSRFYFTYGIDSVNTIHMVGEQQKGMFNFKTDENGFPVKKNVNYGSTFLDGTGHIDFVAENKAEKARNPLGSREILELTYDRNQNIFSNSKEFQILGVLLAAYNCNINTSLVPDLGILSSNNELSRIHRYCSIKEGCRDTVTDLSQTLSVNAQALPTRRLTQVGAMGRYQFIIQYRRN</sequence>
<keyword evidence="2" id="KW-1185">Reference proteome</keyword>
<protein>
    <recommendedName>
        <fullName evidence="3">Lipoprotein</fullName>
    </recommendedName>
</protein>